<dbReference type="GO" id="GO:0000155">
    <property type="term" value="F:phosphorelay sensor kinase activity"/>
    <property type="evidence" value="ECO:0007669"/>
    <property type="project" value="InterPro"/>
</dbReference>
<keyword evidence="13" id="KW-0472">Membrane</keyword>
<dbReference type="PANTHER" id="PTHR43047:SF72">
    <property type="entry name" value="OSMOSENSING HISTIDINE PROTEIN KINASE SLN1"/>
    <property type="match status" value="1"/>
</dbReference>
<evidence type="ECO:0000256" key="8">
    <source>
        <dbReference type="ARBA" id="ARBA00022692"/>
    </source>
</evidence>
<dbReference type="SMART" id="SM00388">
    <property type="entry name" value="HisKA"/>
    <property type="match status" value="1"/>
</dbReference>
<dbReference type="OrthoDB" id="9790669at2"/>
<dbReference type="FunFam" id="3.30.565.10:FF:000010">
    <property type="entry name" value="Sensor histidine kinase RcsC"/>
    <property type="match status" value="1"/>
</dbReference>
<dbReference type="SMART" id="SM00448">
    <property type="entry name" value="REC"/>
    <property type="match status" value="1"/>
</dbReference>
<evidence type="ECO:0000256" key="15">
    <source>
        <dbReference type="PROSITE-ProRule" id="PRU00169"/>
    </source>
</evidence>
<dbReference type="GO" id="GO:0005886">
    <property type="term" value="C:plasma membrane"/>
    <property type="evidence" value="ECO:0007669"/>
    <property type="project" value="UniProtKB-SubCell"/>
</dbReference>
<accession>A0A1C3E988</accession>
<dbReference type="InterPro" id="IPR011006">
    <property type="entry name" value="CheY-like_superfamily"/>
</dbReference>
<evidence type="ECO:0000256" key="3">
    <source>
        <dbReference type="ARBA" id="ARBA00012438"/>
    </source>
</evidence>
<dbReference type="Gene3D" id="1.10.287.130">
    <property type="match status" value="1"/>
</dbReference>
<dbReference type="Pfam" id="PF00072">
    <property type="entry name" value="Response_reg"/>
    <property type="match status" value="1"/>
</dbReference>
<evidence type="ECO:0000256" key="14">
    <source>
        <dbReference type="PROSITE-ProRule" id="PRU00110"/>
    </source>
</evidence>
<reference evidence="20 21" key="1">
    <citation type="submission" date="2016-05" db="EMBL/GenBank/DDBJ databases">
        <title>Genomic and physiological characterization of Planctopirus sp. isolated from fresh water lake.</title>
        <authorList>
            <person name="Subhash Y."/>
            <person name="Ramana C."/>
        </authorList>
    </citation>
    <scope>NUCLEOTIDE SEQUENCE [LARGE SCALE GENOMIC DNA]</scope>
    <source>
        <strain evidence="20 21">JC280</strain>
    </source>
</reference>
<dbReference type="InterPro" id="IPR001789">
    <property type="entry name" value="Sig_transdc_resp-reg_receiver"/>
</dbReference>
<comment type="catalytic activity">
    <reaction evidence="1">
        <text>ATP + protein L-histidine = ADP + protein N-phospho-L-histidine.</text>
        <dbReference type="EC" id="2.7.13.3"/>
    </reaction>
</comment>
<dbReference type="PROSITE" id="PS50894">
    <property type="entry name" value="HPT"/>
    <property type="match status" value="1"/>
</dbReference>
<keyword evidence="21" id="KW-1185">Reference proteome</keyword>
<evidence type="ECO:0000256" key="1">
    <source>
        <dbReference type="ARBA" id="ARBA00000085"/>
    </source>
</evidence>
<dbReference type="AlphaFoldDB" id="A0A1C3E988"/>
<dbReference type="CDD" id="cd16922">
    <property type="entry name" value="HATPase_EvgS-ArcB-TorS-like"/>
    <property type="match status" value="1"/>
</dbReference>
<proteinExistence type="predicted"/>
<dbReference type="SUPFAM" id="SSF52172">
    <property type="entry name" value="CheY-like"/>
    <property type="match status" value="1"/>
</dbReference>
<evidence type="ECO:0000256" key="2">
    <source>
        <dbReference type="ARBA" id="ARBA00004429"/>
    </source>
</evidence>
<feature type="domain" description="Response regulatory" evidence="18">
    <location>
        <begin position="470"/>
        <end position="589"/>
    </location>
</feature>
<dbReference type="CDD" id="cd17546">
    <property type="entry name" value="REC_hyHK_CKI1_RcsC-like"/>
    <property type="match status" value="1"/>
</dbReference>
<evidence type="ECO:0000256" key="9">
    <source>
        <dbReference type="ARBA" id="ARBA00022777"/>
    </source>
</evidence>
<dbReference type="PANTHER" id="PTHR43047">
    <property type="entry name" value="TWO-COMPONENT HISTIDINE PROTEIN KINASE"/>
    <property type="match status" value="1"/>
</dbReference>
<dbReference type="SMART" id="SM00387">
    <property type="entry name" value="HATPase_c"/>
    <property type="match status" value="1"/>
</dbReference>
<dbReference type="STRING" id="1841610.A6X21_07290"/>
<evidence type="ECO:0000256" key="13">
    <source>
        <dbReference type="ARBA" id="ARBA00023136"/>
    </source>
</evidence>
<dbReference type="InterPro" id="IPR005467">
    <property type="entry name" value="His_kinase_dom"/>
</dbReference>
<dbReference type="Gene3D" id="3.30.565.10">
    <property type="entry name" value="Histidine kinase-like ATPase, C-terminal domain"/>
    <property type="match status" value="1"/>
</dbReference>
<dbReference type="InterPro" id="IPR008207">
    <property type="entry name" value="Sig_transdc_His_kin_Hpt_dom"/>
</dbReference>
<dbReference type="Pfam" id="PF02518">
    <property type="entry name" value="HATPase_c"/>
    <property type="match status" value="1"/>
</dbReference>
<dbReference type="SUPFAM" id="SSF55874">
    <property type="entry name" value="ATPase domain of HSP90 chaperone/DNA topoisomerase II/histidine kinase"/>
    <property type="match status" value="1"/>
</dbReference>
<dbReference type="RefSeq" id="WP_068849202.1">
    <property type="nucleotide sequence ID" value="NZ_LYDR01000123.1"/>
</dbReference>
<evidence type="ECO:0000259" key="18">
    <source>
        <dbReference type="PROSITE" id="PS50110"/>
    </source>
</evidence>
<keyword evidence="7" id="KW-0808">Transferase</keyword>
<evidence type="ECO:0000259" key="17">
    <source>
        <dbReference type="PROSITE" id="PS50109"/>
    </source>
</evidence>
<dbReference type="Pfam" id="PF00512">
    <property type="entry name" value="HisKA"/>
    <property type="match status" value="1"/>
</dbReference>
<dbReference type="FunFam" id="1.10.287.130:FF:000001">
    <property type="entry name" value="Two-component sensor histidine kinase"/>
    <property type="match status" value="1"/>
</dbReference>
<keyword evidence="8" id="KW-0812">Transmembrane</keyword>
<keyword evidence="10" id="KW-0067">ATP-binding</keyword>
<evidence type="ECO:0000313" key="20">
    <source>
        <dbReference type="EMBL" id="ODA29781.1"/>
    </source>
</evidence>
<evidence type="ECO:0000256" key="12">
    <source>
        <dbReference type="ARBA" id="ARBA00023012"/>
    </source>
</evidence>
<evidence type="ECO:0000313" key="21">
    <source>
        <dbReference type="Proteomes" id="UP000094828"/>
    </source>
</evidence>
<sequence length="758" mass="84201">MSSPSISSVRLPLWALESNPSVFGRLHECLLNLKPGAQVSSLPLDDWQVTSQTLTSEVVELFEKTPECIGIMVIEDQELVGVISRSQLLTLLSRPFGLDLYLKRPVRQMIDSIDVVQAVHPGNLPIPQAAQIALNRPWPHSYEPLVIQISPSQYRLLDFHTLLLAQSRLLELANNEVRRQMEVADRANRAKSDFLAHMSHEIRTPLTAILGFAESIQKEEVSAAEHRSAVDTILRNGEHLLSLINDTLDLSKIEAGRLTIEQLECRPLLIAAEVLQLFRSRLKSQRVQLELKGEGQLPEVIVSDPTRLRQILMNLVGNAVKFTESGMVRIVARVRKPPSLPVKSGSEKSANHGHEKLPSRLVLEVQDSGIGMTEAQLERLFTPFTQAETSTVRRFGGTGLGLSISRQLARLLEGDLTVRSEFGKGSVFTLELPLVGSNEENWLPLEQLEKSHQLSGRYPAPKERQLPRCRILLAEDGPDNRLLLSSWLGRLGVDLQMVSNGREAIEAVQGSLQVNRPFDLILMDMQMPELDGLEATRELRKRGWSGPIIALTANVMASDRQQALTAGCTDFATKPIHREQLFSQIEQALMQNLKATQSSSVAVSGVTLPADLTSPETSHSSGNKRDSVQPEVQAPTSRNDLWLDREAGLERVAYDEELLDELLVLTLENLPGWRRDLCLAVEAMDLRAIKRIAHTLRNTGSNIGCEKLQQAAGVLETRIARNEALEAIRKECAQLDAVAAGLSQHLSQKFHPQSRAQR</sequence>
<evidence type="ECO:0000256" key="10">
    <source>
        <dbReference type="ARBA" id="ARBA00022840"/>
    </source>
</evidence>
<dbReference type="GO" id="GO:0009927">
    <property type="term" value="F:histidine phosphotransfer kinase activity"/>
    <property type="evidence" value="ECO:0007669"/>
    <property type="project" value="TreeGrafter"/>
</dbReference>
<dbReference type="Pfam" id="PF01627">
    <property type="entry name" value="Hpt"/>
    <property type="match status" value="1"/>
</dbReference>
<gene>
    <name evidence="20" type="ORF">A6X21_07290</name>
</gene>
<dbReference type="PROSITE" id="PS50110">
    <property type="entry name" value="RESPONSE_REGULATORY"/>
    <property type="match status" value="1"/>
</dbReference>
<dbReference type="Gene3D" id="3.40.50.2300">
    <property type="match status" value="1"/>
</dbReference>
<dbReference type="InterPro" id="IPR036097">
    <property type="entry name" value="HisK_dim/P_sf"/>
</dbReference>
<dbReference type="EMBL" id="LYDR01000123">
    <property type="protein sequence ID" value="ODA29781.1"/>
    <property type="molecule type" value="Genomic_DNA"/>
</dbReference>
<feature type="modified residue" description="Phosphohistidine" evidence="14">
    <location>
        <position position="694"/>
    </location>
</feature>
<dbReference type="InterPro" id="IPR036890">
    <property type="entry name" value="HATPase_C_sf"/>
</dbReference>
<keyword evidence="5" id="KW-0997">Cell inner membrane</keyword>
<evidence type="ECO:0000256" key="16">
    <source>
        <dbReference type="SAM" id="MobiDB-lite"/>
    </source>
</evidence>
<dbReference type="InterPro" id="IPR004358">
    <property type="entry name" value="Sig_transdc_His_kin-like_C"/>
</dbReference>
<keyword evidence="6 15" id="KW-0597">Phosphoprotein</keyword>
<evidence type="ECO:0000256" key="5">
    <source>
        <dbReference type="ARBA" id="ARBA00022519"/>
    </source>
</evidence>
<comment type="caution">
    <text evidence="20">The sequence shown here is derived from an EMBL/GenBank/DDBJ whole genome shotgun (WGS) entry which is preliminary data.</text>
</comment>
<dbReference type="SUPFAM" id="SSF47226">
    <property type="entry name" value="Histidine-containing phosphotransfer domain, HPT domain"/>
    <property type="match status" value="1"/>
</dbReference>
<protein>
    <recommendedName>
        <fullName evidence="3">histidine kinase</fullName>
        <ecNumber evidence="3">2.7.13.3</ecNumber>
    </recommendedName>
</protein>
<feature type="domain" description="Histidine kinase" evidence="17">
    <location>
        <begin position="197"/>
        <end position="436"/>
    </location>
</feature>
<evidence type="ECO:0000256" key="11">
    <source>
        <dbReference type="ARBA" id="ARBA00022989"/>
    </source>
</evidence>
<dbReference type="PRINTS" id="PR00344">
    <property type="entry name" value="BCTRLSENSOR"/>
</dbReference>
<keyword evidence="9" id="KW-0418">Kinase</keyword>
<evidence type="ECO:0000259" key="19">
    <source>
        <dbReference type="PROSITE" id="PS50894"/>
    </source>
</evidence>
<evidence type="ECO:0000256" key="4">
    <source>
        <dbReference type="ARBA" id="ARBA00022475"/>
    </source>
</evidence>
<dbReference type="Proteomes" id="UP000094828">
    <property type="component" value="Unassembled WGS sequence"/>
</dbReference>
<dbReference type="PROSITE" id="PS50109">
    <property type="entry name" value="HIS_KIN"/>
    <property type="match status" value="1"/>
</dbReference>
<keyword evidence="4" id="KW-1003">Cell membrane</keyword>
<organism evidence="20 21">
    <name type="scientific">Planctopirus hydrillae</name>
    <dbReference type="NCBI Taxonomy" id="1841610"/>
    <lineage>
        <taxon>Bacteria</taxon>
        <taxon>Pseudomonadati</taxon>
        <taxon>Planctomycetota</taxon>
        <taxon>Planctomycetia</taxon>
        <taxon>Planctomycetales</taxon>
        <taxon>Planctomycetaceae</taxon>
        <taxon>Planctopirus</taxon>
    </lineage>
</organism>
<dbReference type="InterPro" id="IPR003594">
    <property type="entry name" value="HATPase_dom"/>
</dbReference>
<dbReference type="Gene3D" id="1.20.120.160">
    <property type="entry name" value="HPT domain"/>
    <property type="match status" value="1"/>
</dbReference>
<feature type="region of interest" description="Disordered" evidence="16">
    <location>
        <begin position="610"/>
        <end position="637"/>
    </location>
</feature>
<dbReference type="InterPro" id="IPR036641">
    <property type="entry name" value="HPT_dom_sf"/>
</dbReference>
<keyword evidence="12" id="KW-0902">Two-component regulatory system</keyword>
<evidence type="ECO:0000256" key="6">
    <source>
        <dbReference type="ARBA" id="ARBA00022553"/>
    </source>
</evidence>
<feature type="domain" description="HPt" evidence="19">
    <location>
        <begin position="655"/>
        <end position="745"/>
    </location>
</feature>
<name>A0A1C3E988_9PLAN</name>
<dbReference type="InterPro" id="IPR003661">
    <property type="entry name" value="HisK_dim/P_dom"/>
</dbReference>
<dbReference type="SUPFAM" id="SSF47384">
    <property type="entry name" value="Homodimeric domain of signal transducing histidine kinase"/>
    <property type="match status" value="1"/>
</dbReference>
<keyword evidence="10" id="KW-0547">Nucleotide-binding</keyword>
<keyword evidence="11" id="KW-1133">Transmembrane helix</keyword>
<dbReference type="CDD" id="cd00082">
    <property type="entry name" value="HisKA"/>
    <property type="match status" value="1"/>
</dbReference>
<dbReference type="EC" id="2.7.13.3" evidence="3"/>
<comment type="subcellular location">
    <subcellularLocation>
        <location evidence="2">Cell inner membrane</location>
        <topology evidence="2">Multi-pass membrane protein</topology>
    </subcellularLocation>
</comment>
<feature type="modified residue" description="4-aspartylphosphate" evidence="15">
    <location>
        <position position="524"/>
    </location>
</feature>
<evidence type="ECO:0000256" key="7">
    <source>
        <dbReference type="ARBA" id="ARBA00022679"/>
    </source>
</evidence>